<protein>
    <recommendedName>
        <fullName evidence="4">DUF2244 domain-containing protein</fullName>
    </recommendedName>
</protein>
<organism evidence="2 3">
    <name type="scientific">Sulfuricaulis limicola</name>
    <dbReference type="NCBI Taxonomy" id="1620215"/>
    <lineage>
        <taxon>Bacteria</taxon>
        <taxon>Pseudomonadati</taxon>
        <taxon>Pseudomonadota</taxon>
        <taxon>Gammaproteobacteria</taxon>
        <taxon>Acidiferrobacterales</taxon>
        <taxon>Acidiferrobacteraceae</taxon>
        <taxon>Sulfuricaulis</taxon>
    </lineage>
</organism>
<evidence type="ECO:0008006" key="4">
    <source>
        <dbReference type="Google" id="ProtNLM"/>
    </source>
</evidence>
<keyword evidence="3" id="KW-1185">Reference proteome</keyword>
<gene>
    <name evidence="2" type="ORF">SCL_0403</name>
</gene>
<feature type="transmembrane region" description="Helical" evidence="1">
    <location>
        <begin position="30"/>
        <end position="50"/>
    </location>
</feature>
<feature type="transmembrane region" description="Helical" evidence="1">
    <location>
        <begin position="56"/>
        <end position="75"/>
    </location>
</feature>
<dbReference type="AlphaFoldDB" id="A0A1B4XD65"/>
<accession>A0A1B4XD65</accession>
<dbReference type="EMBL" id="AP014879">
    <property type="protein sequence ID" value="BAV32725.1"/>
    <property type="molecule type" value="Genomic_DNA"/>
</dbReference>
<keyword evidence="1" id="KW-0472">Membrane</keyword>
<dbReference type="InterPro" id="IPR019253">
    <property type="entry name" value="DUF2244_TM"/>
</dbReference>
<name>A0A1B4XD65_9GAMM</name>
<evidence type="ECO:0000313" key="3">
    <source>
        <dbReference type="Proteomes" id="UP000243180"/>
    </source>
</evidence>
<dbReference type="KEGG" id="slim:SCL_0403"/>
<dbReference type="Proteomes" id="UP000243180">
    <property type="component" value="Chromosome"/>
</dbReference>
<sequence>MDARFTPEGDTGEGLRVIVRPNRTLTLRGMTALFAVLTVVVLTIGIGFTLAGAWPVLPFVGLEAVVVGAVLYRLFRHADDHEQIMVDRERVTVIRWRGRREQRDEFQRYWTKVVLERHRGWYPSQLKVGSHGRFVVIAADVNEKERESLSAALNDFFQKKG</sequence>
<keyword evidence="1" id="KW-1133">Transmembrane helix</keyword>
<dbReference type="InParanoid" id="A0A1B4XD65"/>
<dbReference type="RefSeq" id="WP_096359503.1">
    <property type="nucleotide sequence ID" value="NZ_AP014879.1"/>
</dbReference>
<dbReference type="Pfam" id="PF10003">
    <property type="entry name" value="DUF2244"/>
    <property type="match status" value="1"/>
</dbReference>
<keyword evidence="1" id="KW-0812">Transmembrane</keyword>
<evidence type="ECO:0000256" key="1">
    <source>
        <dbReference type="SAM" id="Phobius"/>
    </source>
</evidence>
<proteinExistence type="predicted"/>
<dbReference type="OrthoDB" id="7062615at2"/>
<reference evidence="2 3" key="1">
    <citation type="submission" date="2015-05" db="EMBL/GenBank/DDBJ databases">
        <title>Complete genome sequence of a sulfur-oxidizing gammaproteobacterium strain HA5.</title>
        <authorList>
            <person name="Miura A."/>
            <person name="Kojima H."/>
            <person name="Fukui M."/>
        </authorList>
    </citation>
    <scope>NUCLEOTIDE SEQUENCE [LARGE SCALE GENOMIC DNA]</scope>
    <source>
        <strain evidence="2 3">HA5</strain>
    </source>
</reference>
<evidence type="ECO:0000313" key="2">
    <source>
        <dbReference type="EMBL" id="BAV32725.1"/>
    </source>
</evidence>